<protein>
    <submittedName>
        <fullName evidence="1">Uncharacterized protein</fullName>
    </submittedName>
</protein>
<organism evidence="1 2">
    <name type="scientific">Amycolatopsis echigonensis</name>
    <dbReference type="NCBI Taxonomy" id="2576905"/>
    <lineage>
        <taxon>Bacteria</taxon>
        <taxon>Bacillati</taxon>
        <taxon>Actinomycetota</taxon>
        <taxon>Actinomycetes</taxon>
        <taxon>Pseudonocardiales</taxon>
        <taxon>Pseudonocardiaceae</taxon>
        <taxon>Amycolatopsis</taxon>
    </lineage>
</organism>
<dbReference type="AlphaFoldDB" id="A0A2N3WA81"/>
<dbReference type="Proteomes" id="UP000233750">
    <property type="component" value="Unassembled WGS sequence"/>
</dbReference>
<reference evidence="1 2" key="1">
    <citation type="submission" date="2017-12" db="EMBL/GenBank/DDBJ databases">
        <title>Sequencing the genomes of 1000 Actinobacteria strains.</title>
        <authorList>
            <person name="Klenk H.-P."/>
        </authorList>
    </citation>
    <scope>NUCLEOTIDE SEQUENCE [LARGE SCALE GENOMIC DNA]</scope>
    <source>
        <strain evidence="1 2">DSM 45165</strain>
    </source>
</reference>
<sequence length="72" mass="8434">MSDYTIVQCSEGHYFSTIWLPFVSFKAIRLGDRRLQRCPVCRRFRSVVRVSADQLTAEERRAAEARKDSRLP</sequence>
<comment type="caution">
    <text evidence="1">The sequence shown here is derived from an EMBL/GenBank/DDBJ whole genome shotgun (WGS) entry which is preliminary data.</text>
</comment>
<keyword evidence="2" id="KW-1185">Reference proteome</keyword>
<evidence type="ECO:0000313" key="1">
    <source>
        <dbReference type="EMBL" id="PKV90780.1"/>
    </source>
</evidence>
<dbReference type="OrthoDB" id="3393024at2"/>
<dbReference type="RefSeq" id="WP_101434944.1">
    <property type="nucleotide sequence ID" value="NZ_PJMY01000003.1"/>
</dbReference>
<dbReference type="EMBL" id="PJMY01000003">
    <property type="protein sequence ID" value="PKV90780.1"/>
    <property type="molecule type" value="Genomic_DNA"/>
</dbReference>
<accession>A0A2N3WA81</accession>
<gene>
    <name evidence="1" type="ORF">ATK30_1531</name>
</gene>
<evidence type="ECO:0000313" key="2">
    <source>
        <dbReference type="Proteomes" id="UP000233750"/>
    </source>
</evidence>
<name>A0A2N3WA81_9PSEU</name>
<proteinExistence type="predicted"/>